<dbReference type="EMBL" id="PXYW01000005">
    <property type="protein sequence ID" value="PSR34879.1"/>
    <property type="molecule type" value="Genomic_DNA"/>
</dbReference>
<protein>
    <submittedName>
        <fullName evidence="3">Nucleotide exchange factor GrpE</fullName>
    </submittedName>
</protein>
<feature type="coiled-coil region" evidence="2">
    <location>
        <begin position="79"/>
        <end position="106"/>
    </location>
</feature>
<name>A0A2T2XK65_9FIRM</name>
<evidence type="ECO:0000313" key="4">
    <source>
        <dbReference type="Proteomes" id="UP000242972"/>
    </source>
</evidence>
<dbReference type="AlphaFoldDB" id="A0A2T2XK65"/>
<gene>
    <name evidence="3" type="primary">grpE</name>
    <name evidence="3" type="ORF">C7B46_02905</name>
</gene>
<accession>A0A2T2XK65</accession>
<dbReference type="GO" id="GO:0000774">
    <property type="term" value="F:adenyl-nucleotide exchange factor activity"/>
    <property type="evidence" value="ECO:0007669"/>
    <property type="project" value="InterPro"/>
</dbReference>
<evidence type="ECO:0000256" key="2">
    <source>
        <dbReference type="SAM" id="Coils"/>
    </source>
</evidence>
<reference evidence="3 4" key="1">
    <citation type="journal article" date="2014" name="BMC Genomics">
        <title>Comparison of environmental and isolate Sulfobacillus genomes reveals diverse carbon, sulfur, nitrogen, and hydrogen metabolisms.</title>
        <authorList>
            <person name="Justice N.B."/>
            <person name="Norman A."/>
            <person name="Brown C.T."/>
            <person name="Singh A."/>
            <person name="Thomas B.C."/>
            <person name="Banfield J.F."/>
        </authorList>
    </citation>
    <scope>NUCLEOTIDE SEQUENCE [LARGE SCALE GENOMIC DNA]</scope>
    <source>
        <strain evidence="3">AMDSBA4</strain>
    </source>
</reference>
<keyword evidence="1" id="KW-0143">Chaperone</keyword>
<sequence>MIFSVQLLTMFIEEFLMWPFTRRKSFPESVTISEHQQKMFNAIEELNDQLTKFVRWSYRNQKSTLESLQNLQADWTTFRSNDEATVRELEATLEQLSRDLMGWVDDIDAVFQAAGQDNAVGDKGLMGRWLAQLIQRLHTLGYEECLVRGTLFDPRTSEALGTTGEWVDDTRQPRRYEVVSVLRRGFLRHGVLHRKAQVVVYKGEDEENSGGLTTDGY</sequence>
<dbReference type="Pfam" id="PF01025">
    <property type="entry name" value="GrpE"/>
    <property type="match status" value="1"/>
</dbReference>
<evidence type="ECO:0000256" key="1">
    <source>
        <dbReference type="ARBA" id="ARBA00023186"/>
    </source>
</evidence>
<dbReference type="SUPFAM" id="SSF51064">
    <property type="entry name" value="Head domain of nucleotide exchange factor GrpE"/>
    <property type="match status" value="1"/>
</dbReference>
<dbReference type="InterPro" id="IPR000740">
    <property type="entry name" value="GrpE"/>
</dbReference>
<keyword evidence="2" id="KW-0175">Coiled coil</keyword>
<comment type="caution">
    <text evidence="3">The sequence shown here is derived from an EMBL/GenBank/DDBJ whole genome shotgun (WGS) entry which is preliminary data.</text>
</comment>
<evidence type="ECO:0000313" key="3">
    <source>
        <dbReference type="EMBL" id="PSR34879.1"/>
    </source>
</evidence>
<dbReference type="InterPro" id="IPR009012">
    <property type="entry name" value="GrpE_head"/>
</dbReference>
<dbReference type="GO" id="GO:0006457">
    <property type="term" value="P:protein folding"/>
    <property type="evidence" value="ECO:0007669"/>
    <property type="project" value="InterPro"/>
</dbReference>
<dbReference type="Gene3D" id="2.30.22.10">
    <property type="entry name" value="Head domain of nucleotide exchange factor GrpE"/>
    <property type="match status" value="1"/>
</dbReference>
<proteinExistence type="predicted"/>
<dbReference type="GO" id="GO:0042803">
    <property type="term" value="F:protein homodimerization activity"/>
    <property type="evidence" value="ECO:0007669"/>
    <property type="project" value="InterPro"/>
</dbReference>
<organism evidence="3 4">
    <name type="scientific">Sulfobacillus benefaciens</name>
    <dbReference type="NCBI Taxonomy" id="453960"/>
    <lineage>
        <taxon>Bacteria</taxon>
        <taxon>Bacillati</taxon>
        <taxon>Bacillota</taxon>
        <taxon>Clostridia</taxon>
        <taxon>Eubacteriales</taxon>
        <taxon>Clostridiales Family XVII. Incertae Sedis</taxon>
        <taxon>Sulfobacillus</taxon>
    </lineage>
</organism>
<dbReference type="GO" id="GO:0051087">
    <property type="term" value="F:protein-folding chaperone binding"/>
    <property type="evidence" value="ECO:0007669"/>
    <property type="project" value="InterPro"/>
</dbReference>
<dbReference type="Proteomes" id="UP000242972">
    <property type="component" value="Unassembled WGS sequence"/>
</dbReference>